<gene>
    <name evidence="1" type="ORF">OSTQU699_LOCUS3659</name>
</gene>
<dbReference type="EMBL" id="CAJHUC010000807">
    <property type="protein sequence ID" value="CAD7698298.1"/>
    <property type="molecule type" value="Genomic_DNA"/>
</dbReference>
<dbReference type="Proteomes" id="UP000708148">
    <property type="component" value="Unassembled WGS sequence"/>
</dbReference>
<keyword evidence="2" id="KW-1185">Reference proteome</keyword>
<evidence type="ECO:0000313" key="2">
    <source>
        <dbReference type="Proteomes" id="UP000708148"/>
    </source>
</evidence>
<evidence type="ECO:0000313" key="1">
    <source>
        <dbReference type="EMBL" id="CAD7698298.1"/>
    </source>
</evidence>
<reference evidence="1" key="1">
    <citation type="submission" date="2020-12" db="EMBL/GenBank/DDBJ databases">
        <authorList>
            <person name="Iha C."/>
        </authorList>
    </citation>
    <scope>NUCLEOTIDE SEQUENCE</scope>
</reference>
<sequence>MMGHLTQFSQQSALHQLNGQYGSMRFACARTHFQGGSPCWGSGNRIQHNVVLSQIVAWHSSLGSDDLPGTSWAIWELFASSVVSSQGHLAPIHSHTPPDQCTIAPNVATFSLGMLMDHLSPAILLNQELHCAHKFHSSPMLTLFVPGCPEKNL</sequence>
<proteinExistence type="predicted"/>
<comment type="caution">
    <text evidence="1">The sequence shown here is derived from an EMBL/GenBank/DDBJ whole genome shotgun (WGS) entry which is preliminary data.</text>
</comment>
<organism evidence="1 2">
    <name type="scientific">Ostreobium quekettii</name>
    <dbReference type="NCBI Taxonomy" id="121088"/>
    <lineage>
        <taxon>Eukaryota</taxon>
        <taxon>Viridiplantae</taxon>
        <taxon>Chlorophyta</taxon>
        <taxon>core chlorophytes</taxon>
        <taxon>Ulvophyceae</taxon>
        <taxon>TCBD clade</taxon>
        <taxon>Bryopsidales</taxon>
        <taxon>Ostreobineae</taxon>
        <taxon>Ostreobiaceae</taxon>
        <taxon>Ostreobium</taxon>
    </lineage>
</organism>
<dbReference type="AlphaFoldDB" id="A0A8S1IWL6"/>
<name>A0A8S1IWL6_9CHLO</name>
<accession>A0A8S1IWL6</accession>
<protein>
    <submittedName>
        <fullName evidence="1">Uncharacterized protein</fullName>
    </submittedName>
</protein>